<dbReference type="PANTHER" id="PTHR10545:SF29">
    <property type="entry name" value="GH14572P-RELATED"/>
    <property type="match status" value="1"/>
</dbReference>
<dbReference type="PROSITE" id="PS51186">
    <property type="entry name" value="GNAT"/>
    <property type="match status" value="1"/>
</dbReference>
<dbReference type="FunFam" id="3.40.630.30:FF:000064">
    <property type="entry name" value="GNAT family acetyltransferase"/>
    <property type="match status" value="1"/>
</dbReference>
<name>A8NC94_COPC7</name>
<sequence>MSGYHIREATENDVETLLQLITDLAVYEKEPNAVKATPDLLRQNLFEKRHANALIAYTGTPESPGEPIGMALYFFNFSTWTGRPGLYLEDLYVKPEHRAGGIGKAFFNKLGKIAEEKNCARMEWVVLTWNQPSIDFYEKRLGAQRMSDWVGMRLDEKGIRDLRNLV</sequence>
<dbReference type="KEGG" id="cci:CC1G_11063"/>
<dbReference type="InterPro" id="IPR000182">
    <property type="entry name" value="GNAT_dom"/>
</dbReference>
<dbReference type="eggNOG" id="KOG3216">
    <property type="taxonomic scope" value="Eukaryota"/>
</dbReference>
<dbReference type="AlphaFoldDB" id="A8NC94"/>
<comment type="similarity">
    <text evidence="1">Belongs to the acetyltransferase family.</text>
</comment>
<protein>
    <recommendedName>
        <fullName evidence="4">N-acetyltransferase domain-containing protein</fullName>
    </recommendedName>
</protein>
<reference evidence="5 6" key="1">
    <citation type="journal article" date="2010" name="Proc. Natl. Acad. Sci. U.S.A.">
        <title>Insights into evolution of multicellular fungi from the assembled chromosomes of the mushroom Coprinopsis cinerea (Coprinus cinereus).</title>
        <authorList>
            <person name="Stajich J.E."/>
            <person name="Wilke S.K."/>
            <person name="Ahren D."/>
            <person name="Au C.H."/>
            <person name="Birren B.W."/>
            <person name="Borodovsky M."/>
            <person name="Burns C."/>
            <person name="Canback B."/>
            <person name="Casselton L.A."/>
            <person name="Cheng C.K."/>
            <person name="Deng J."/>
            <person name="Dietrich F.S."/>
            <person name="Fargo D.C."/>
            <person name="Farman M.L."/>
            <person name="Gathman A.C."/>
            <person name="Goldberg J."/>
            <person name="Guigo R."/>
            <person name="Hoegger P.J."/>
            <person name="Hooker J.B."/>
            <person name="Huggins A."/>
            <person name="James T.Y."/>
            <person name="Kamada T."/>
            <person name="Kilaru S."/>
            <person name="Kodira C."/>
            <person name="Kues U."/>
            <person name="Kupfer D."/>
            <person name="Kwan H.S."/>
            <person name="Lomsadze A."/>
            <person name="Li W."/>
            <person name="Lilly W.W."/>
            <person name="Ma L.J."/>
            <person name="Mackey A.J."/>
            <person name="Manning G."/>
            <person name="Martin F."/>
            <person name="Muraguchi H."/>
            <person name="Natvig D.O."/>
            <person name="Palmerini H."/>
            <person name="Ramesh M.A."/>
            <person name="Rehmeyer C.J."/>
            <person name="Roe B.A."/>
            <person name="Shenoy N."/>
            <person name="Stanke M."/>
            <person name="Ter-Hovhannisyan V."/>
            <person name="Tunlid A."/>
            <person name="Velagapudi R."/>
            <person name="Vision T.J."/>
            <person name="Zeng Q."/>
            <person name="Zolan M.E."/>
            <person name="Pukkila P.J."/>
        </authorList>
    </citation>
    <scope>NUCLEOTIDE SEQUENCE [LARGE SCALE GENOMIC DNA]</scope>
    <source>
        <strain evidence="6">Okayama-7 / 130 / ATCC MYA-4618 / FGSC 9003</strain>
    </source>
</reference>
<dbReference type="SUPFAM" id="SSF55729">
    <property type="entry name" value="Acyl-CoA N-acyltransferases (Nat)"/>
    <property type="match status" value="1"/>
</dbReference>
<dbReference type="Gene3D" id="3.40.630.30">
    <property type="match status" value="1"/>
</dbReference>
<dbReference type="GeneID" id="6008925"/>
<dbReference type="CDD" id="cd04301">
    <property type="entry name" value="NAT_SF"/>
    <property type="match status" value="1"/>
</dbReference>
<dbReference type="FunCoup" id="A8NC94">
    <property type="interactions" value="51"/>
</dbReference>
<dbReference type="RefSeq" id="XP_001832438.1">
    <property type="nucleotide sequence ID" value="XM_001832386.2"/>
</dbReference>
<dbReference type="Proteomes" id="UP000001861">
    <property type="component" value="Unassembled WGS sequence"/>
</dbReference>
<accession>A8NC94</accession>
<proteinExistence type="inferred from homology"/>
<gene>
    <name evidence="5" type="ORF">CC1G_11063</name>
</gene>
<dbReference type="STRING" id="240176.A8NC94"/>
<comment type="caution">
    <text evidence="5">The sequence shown here is derived from an EMBL/GenBank/DDBJ whole genome shotgun (WGS) entry which is preliminary data.</text>
</comment>
<dbReference type="EMBL" id="AACS02000009">
    <property type="protein sequence ID" value="EAU89367.1"/>
    <property type="molecule type" value="Genomic_DNA"/>
</dbReference>
<keyword evidence="3" id="KW-0012">Acyltransferase</keyword>
<dbReference type="OMA" id="QSEWVRY"/>
<dbReference type="InterPro" id="IPR051016">
    <property type="entry name" value="Diverse_Substrate_AcTransf"/>
</dbReference>
<evidence type="ECO:0000313" key="6">
    <source>
        <dbReference type="Proteomes" id="UP000001861"/>
    </source>
</evidence>
<keyword evidence="6" id="KW-1185">Reference proteome</keyword>
<organism evidence="5 6">
    <name type="scientific">Coprinopsis cinerea (strain Okayama-7 / 130 / ATCC MYA-4618 / FGSC 9003)</name>
    <name type="common">Inky cap fungus</name>
    <name type="synonym">Hormographiella aspergillata</name>
    <dbReference type="NCBI Taxonomy" id="240176"/>
    <lineage>
        <taxon>Eukaryota</taxon>
        <taxon>Fungi</taxon>
        <taxon>Dikarya</taxon>
        <taxon>Basidiomycota</taxon>
        <taxon>Agaricomycotina</taxon>
        <taxon>Agaricomycetes</taxon>
        <taxon>Agaricomycetidae</taxon>
        <taxon>Agaricales</taxon>
        <taxon>Agaricineae</taxon>
        <taxon>Psathyrellaceae</taxon>
        <taxon>Coprinopsis</taxon>
    </lineage>
</organism>
<evidence type="ECO:0000313" key="5">
    <source>
        <dbReference type="EMBL" id="EAU89367.1"/>
    </source>
</evidence>
<keyword evidence="2" id="KW-0808">Transferase</keyword>
<dbReference type="VEuPathDB" id="FungiDB:CC1G_11063"/>
<dbReference type="Pfam" id="PF00583">
    <property type="entry name" value="Acetyltransf_1"/>
    <property type="match status" value="1"/>
</dbReference>
<evidence type="ECO:0000259" key="4">
    <source>
        <dbReference type="PROSITE" id="PS51186"/>
    </source>
</evidence>
<feature type="domain" description="N-acetyltransferase" evidence="4">
    <location>
        <begin position="4"/>
        <end position="166"/>
    </location>
</feature>
<dbReference type="InterPro" id="IPR016181">
    <property type="entry name" value="Acyl_CoA_acyltransferase"/>
</dbReference>
<evidence type="ECO:0000256" key="2">
    <source>
        <dbReference type="ARBA" id="ARBA00022679"/>
    </source>
</evidence>
<dbReference type="OrthoDB" id="7305308at2759"/>
<dbReference type="PANTHER" id="PTHR10545">
    <property type="entry name" value="DIAMINE N-ACETYLTRANSFERASE"/>
    <property type="match status" value="1"/>
</dbReference>
<dbReference type="InParanoid" id="A8NC94"/>
<evidence type="ECO:0000256" key="1">
    <source>
        <dbReference type="ARBA" id="ARBA00008694"/>
    </source>
</evidence>
<dbReference type="GO" id="GO:0008080">
    <property type="term" value="F:N-acetyltransferase activity"/>
    <property type="evidence" value="ECO:0007669"/>
    <property type="project" value="TreeGrafter"/>
</dbReference>
<evidence type="ECO:0000256" key="3">
    <source>
        <dbReference type="ARBA" id="ARBA00023315"/>
    </source>
</evidence>